<reference evidence="1" key="1">
    <citation type="submission" date="2019-10" db="EMBL/GenBank/DDBJ databases">
        <authorList>
            <person name="Soares A.E.R."/>
            <person name="Aleixo A."/>
            <person name="Schneider P."/>
            <person name="Miyaki C.Y."/>
            <person name="Schneider M.P."/>
            <person name="Mello C."/>
            <person name="Vasconcelos A.T.R."/>
        </authorList>
    </citation>
    <scope>NUCLEOTIDE SEQUENCE</scope>
    <source>
        <tissue evidence="1">Muscle</tissue>
    </source>
</reference>
<dbReference type="EMBL" id="WHWB01034503">
    <property type="protein sequence ID" value="KAJ7409056.1"/>
    <property type="molecule type" value="Genomic_DNA"/>
</dbReference>
<evidence type="ECO:0000313" key="2">
    <source>
        <dbReference type="Proteomes" id="UP001145742"/>
    </source>
</evidence>
<name>A0ABQ9CZ14_9PASS</name>
<accession>A0ABQ9CZ14</accession>
<proteinExistence type="predicted"/>
<sequence length="159" mass="17675">MPKGECCALIYMKRTKLQVYSVPVPSLIRDQNCNSSNPLGKGLEYFMYDMKADELIKSWLRLVAGPAVWSPGVQALSRGESLPVTAVGYRAGGWMENRAMQFRGANSSLLEIQHPLALAIGGKDKYLLPLSSQSIHVAMMVAMVWTVEKLWCFFMSLGK</sequence>
<organism evidence="1 2">
    <name type="scientific">Willisornis vidua</name>
    <name type="common">Xingu scale-backed antbird</name>
    <dbReference type="NCBI Taxonomy" id="1566151"/>
    <lineage>
        <taxon>Eukaryota</taxon>
        <taxon>Metazoa</taxon>
        <taxon>Chordata</taxon>
        <taxon>Craniata</taxon>
        <taxon>Vertebrata</taxon>
        <taxon>Euteleostomi</taxon>
        <taxon>Archelosauria</taxon>
        <taxon>Archosauria</taxon>
        <taxon>Dinosauria</taxon>
        <taxon>Saurischia</taxon>
        <taxon>Theropoda</taxon>
        <taxon>Coelurosauria</taxon>
        <taxon>Aves</taxon>
        <taxon>Neognathae</taxon>
        <taxon>Neoaves</taxon>
        <taxon>Telluraves</taxon>
        <taxon>Australaves</taxon>
        <taxon>Passeriformes</taxon>
        <taxon>Thamnophilidae</taxon>
        <taxon>Willisornis</taxon>
    </lineage>
</organism>
<comment type="caution">
    <text evidence="1">The sequence shown here is derived from an EMBL/GenBank/DDBJ whole genome shotgun (WGS) entry which is preliminary data.</text>
</comment>
<protein>
    <submittedName>
        <fullName evidence="1">Uncharacterized protein</fullName>
    </submittedName>
</protein>
<dbReference type="Proteomes" id="UP001145742">
    <property type="component" value="Unassembled WGS sequence"/>
</dbReference>
<keyword evidence="2" id="KW-1185">Reference proteome</keyword>
<evidence type="ECO:0000313" key="1">
    <source>
        <dbReference type="EMBL" id="KAJ7409056.1"/>
    </source>
</evidence>
<gene>
    <name evidence="1" type="ORF">WISP_116855</name>
</gene>